<dbReference type="PANTHER" id="PTHR33408:SF2">
    <property type="entry name" value="TRANSPOSASE DDE DOMAIN-CONTAINING PROTEIN"/>
    <property type="match status" value="1"/>
</dbReference>
<feature type="compositionally biased region" description="Basic and acidic residues" evidence="1">
    <location>
        <begin position="1"/>
        <end position="16"/>
    </location>
</feature>
<organism evidence="3 4">
    <name type="scientific">Sporolactobacillus shoreicorticis</name>
    <dbReference type="NCBI Taxonomy" id="1923877"/>
    <lineage>
        <taxon>Bacteria</taxon>
        <taxon>Bacillati</taxon>
        <taxon>Bacillota</taxon>
        <taxon>Bacilli</taxon>
        <taxon>Bacillales</taxon>
        <taxon>Sporolactobacillaceae</taxon>
        <taxon>Sporolactobacillus</taxon>
    </lineage>
</organism>
<evidence type="ECO:0000313" key="3">
    <source>
        <dbReference type="EMBL" id="MFD2692688.1"/>
    </source>
</evidence>
<dbReference type="InterPro" id="IPR025668">
    <property type="entry name" value="Tnp_DDE_dom"/>
</dbReference>
<reference evidence="4" key="1">
    <citation type="journal article" date="2019" name="Int. J. Syst. Evol. Microbiol.">
        <title>The Global Catalogue of Microorganisms (GCM) 10K type strain sequencing project: providing services to taxonomists for standard genome sequencing and annotation.</title>
        <authorList>
            <consortium name="The Broad Institute Genomics Platform"/>
            <consortium name="The Broad Institute Genome Sequencing Center for Infectious Disease"/>
            <person name="Wu L."/>
            <person name="Ma J."/>
        </authorList>
    </citation>
    <scope>NUCLEOTIDE SEQUENCE [LARGE SCALE GENOMIC DNA]</scope>
    <source>
        <strain evidence="4">TISTR 2466</strain>
    </source>
</reference>
<dbReference type="Proteomes" id="UP001597399">
    <property type="component" value="Unassembled WGS sequence"/>
</dbReference>
<feature type="region of interest" description="Disordered" evidence="1">
    <location>
        <begin position="1"/>
        <end position="23"/>
    </location>
</feature>
<keyword evidence="4" id="KW-1185">Reference proteome</keyword>
<sequence length="262" mass="30780">MEQWTERVEEKTKEQAQSKTVQRSTNHILKKQMKALKSDFIPRAQKYEEQLSTCGELNSYSKTDPDATFMRMKEAPMKNGQLKPGYNVQMGTENQMILFYSLHQNPTDARTLIPHLKRLVQSPVGHPTHVIADGGYGSEANYVYLLEEKYQALIPYNQLRQEEKRAFKKDMSHIQNLTYNEKDDLFICPNQRHVRFKKYTTRTDRYGYKRDFKIYECEDCTECPFKKQCTKAKGNRQIHYNPIYEETKAKAQQALYSEGGFA</sequence>
<name>A0ABW5RYZ5_9BACL</name>
<dbReference type="RefSeq" id="WP_253065527.1">
    <property type="nucleotide sequence ID" value="NZ_JAMXWM010000048.1"/>
</dbReference>
<feature type="domain" description="Transposase DDE" evidence="2">
    <location>
        <begin position="187"/>
        <end position="260"/>
    </location>
</feature>
<evidence type="ECO:0000256" key="1">
    <source>
        <dbReference type="SAM" id="MobiDB-lite"/>
    </source>
</evidence>
<dbReference type="PANTHER" id="PTHR33408">
    <property type="entry name" value="TRANSPOSASE"/>
    <property type="match status" value="1"/>
</dbReference>
<protein>
    <submittedName>
        <fullName evidence="3">Transposase</fullName>
    </submittedName>
</protein>
<dbReference type="EMBL" id="JBHUMQ010000006">
    <property type="protein sequence ID" value="MFD2692688.1"/>
    <property type="molecule type" value="Genomic_DNA"/>
</dbReference>
<dbReference type="Pfam" id="PF13751">
    <property type="entry name" value="DDE_Tnp_1_6"/>
    <property type="match status" value="1"/>
</dbReference>
<comment type="caution">
    <text evidence="3">The sequence shown here is derived from an EMBL/GenBank/DDBJ whole genome shotgun (WGS) entry which is preliminary data.</text>
</comment>
<gene>
    <name evidence="3" type="ORF">ACFSUE_03450</name>
</gene>
<proteinExistence type="predicted"/>
<evidence type="ECO:0000313" key="4">
    <source>
        <dbReference type="Proteomes" id="UP001597399"/>
    </source>
</evidence>
<evidence type="ECO:0000259" key="2">
    <source>
        <dbReference type="Pfam" id="PF13751"/>
    </source>
</evidence>
<accession>A0ABW5RYZ5</accession>